<name>A0A0L0QPP1_VIRPA</name>
<accession>A0A0L0QPP1</accession>
<organism evidence="2 3">
    <name type="scientific">Virgibacillus pantothenticus</name>
    <dbReference type="NCBI Taxonomy" id="1473"/>
    <lineage>
        <taxon>Bacteria</taxon>
        <taxon>Bacillati</taxon>
        <taxon>Bacillota</taxon>
        <taxon>Bacilli</taxon>
        <taxon>Bacillales</taxon>
        <taxon>Bacillaceae</taxon>
        <taxon>Virgibacillus</taxon>
    </lineage>
</organism>
<gene>
    <name evidence="2" type="ORF">AFK71_19415</name>
</gene>
<proteinExistence type="predicted"/>
<keyword evidence="1" id="KW-0812">Transmembrane</keyword>
<dbReference type="EMBL" id="LGTO01000007">
    <property type="protein sequence ID" value="KNE20529.1"/>
    <property type="molecule type" value="Genomic_DNA"/>
</dbReference>
<reference evidence="3" key="1">
    <citation type="submission" date="2015-07" db="EMBL/GenBank/DDBJ databases">
        <title>Fjat-10053 dsm26.</title>
        <authorList>
            <person name="Liu B."/>
            <person name="Wang J."/>
            <person name="Zhu Y."/>
            <person name="Liu G."/>
            <person name="Chen Q."/>
            <person name="Chen Z."/>
            <person name="Lan J."/>
            <person name="Che J."/>
            <person name="Ge C."/>
            <person name="Shi H."/>
            <person name="Pan Z."/>
            <person name="Liu X."/>
        </authorList>
    </citation>
    <scope>NUCLEOTIDE SEQUENCE [LARGE SCALE GENOMIC DNA]</scope>
    <source>
        <strain evidence="3">DSM 26</strain>
    </source>
</reference>
<feature type="transmembrane region" description="Helical" evidence="1">
    <location>
        <begin position="47"/>
        <end position="68"/>
    </location>
</feature>
<keyword evidence="1" id="KW-0472">Membrane</keyword>
<dbReference type="AlphaFoldDB" id="A0A0L0QPP1"/>
<evidence type="ECO:0000256" key="1">
    <source>
        <dbReference type="SAM" id="Phobius"/>
    </source>
</evidence>
<comment type="caution">
    <text evidence="2">The sequence shown here is derived from an EMBL/GenBank/DDBJ whole genome shotgun (WGS) entry which is preliminary data.</text>
</comment>
<evidence type="ECO:0000313" key="3">
    <source>
        <dbReference type="Proteomes" id="UP000036780"/>
    </source>
</evidence>
<protein>
    <submittedName>
        <fullName evidence="2">Uncharacterized protein</fullName>
    </submittedName>
</protein>
<keyword evidence="1" id="KW-1133">Transmembrane helix</keyword>
<dbReference type="Proteomes" id="UP000036780">
    <property type="component" value="Unassembled WGS sequence"/>
</dbReference>
<dbReference type="PATRIC" id="fig|1473.5.peg.2623"/>
<sequence>MFEDLFYFVNFNGFCKQYIRFAIWTLKNIAFKEIPQQIHTSIKYMTCLHFLFCLSPRAFLSLFLIVWMNHKYIGERGLHL</sequence>
<evidence type="ECO:0000313" key="2">
    <source>
        <dbReference type="EMBL" id="KNE20529.1"/>
    </source>
</evidence>
<keyword evidence="3" id="KW-1185">Reference proteome</keyword>